<dbReference type="AlphaFoldDB" id="A0A3E2GVN5"/>
<feature type="chain" id="PRO_5017706950" evidence="1">
    <location>
        <begin position="26"/>
        <end position="230"/>
    </location>
</feature>
<protein>
    <submittedName>
        <fullName evidence="2">Uncharacterized protein</fullName>
    </submittedName>
</protein>
<comment type="caution">
    <text evidence="2">The sequence shown here is derived from an EMBL/GenBank/DDBJ whole genome shotgun (WGS) entry which is preliminary data.</text>
</comment>
<feature type="non-terminal residue" evidence="2">
    <location>
        <position position="1"/>
    </location>
</feature>
<organism evidence="2 3">
    <name type="scientific">Scytalidium lignicola</name>
    <name type="common">Hyphomycete</name>
    <dbReference type="NCBI Taxonomy" id="5539"/>
    <lineage>
        <taxon>Eukaryota</taxon>
        <taxon>Fungi</taxon>
        <taxon>Dikarya</taxon>
        <taxon>Ascomycota</taxon>
        <taxon>Pezizomycotina</taxon>
        <taxon>Leotiomycetes</taxon>
        <taxon>Leotiomycetes incertae sedis</taxon>
        <taxon>Scytalidium</taxon>
    </lineage>
</organism>
<keyword evidence="1" id="KW-0732">Signal</keyword>
<feature type="non-terminal residue" evidence="2">
    <location>
        <position position="230"/>
    </location>
</feature>
<evidence type="ECO:0000256" key="1">
    <source>
        <dbReference type="SAM" id="SignalP"/>
    </source>
</evidence>
<sequence length="230" mass="24175">MTSFTVLLLWLATLLGALLSQPAQGATTTAAGSGSDSEAGLDACFSDDSICPAWTNMNEVCENELGAPQNYTQWSICLCESGWLEVLQACYECQNAYSMSHVDDLSMYSSDCTSSGFSIAPIPSSLRSVATAWDTFTTTSHLTGHAKTTTKPASTRRISSTASSTTSLNFLLGLPTSAYTLTLNGEPTAPIPSVQIAPSTTRVPSAATRGTNVDTNVYIFVAVACFASFA</sequence>
<evidence type="ECO:0000313" key="3">
    <source>
        <dbReference type="Proteomes" id="UP000258309"/>
    </source>
</evidence>
<dbReference type="EMBL" id="NCSJ02000358">
    <property type="protein sequence ID" value="RFU25160.1"/>
    <property type="molecule type" value="Genomic_DNA"/>
</dbReference>
<gene>
    <name evidence="2" type="ORF">B7463_g11182</name>
</gene>
<dbReference type="OrthoDB" id="5015668at2759"/>
<accession>A0A3E2GVN5</accession>
<dbReference type="OMA" id="GYHEPET"/>
<name>A0A3E2GVN5_SCYLI</name>
<proteinExistence type="predicted"/>
<feature type="signal peptide" evidence="1">
    <location>
        <begin position="1"/>
        <end position="25"/>
    </location>
</feature>
<reference evidence="2 3" key="1">
    <citation type="submission" date="2018-05" db="EMBL/GenBank/DDBJ databases">
        <title>Draft genome sequence of Scytalidium lignicola DSM 105466, a ubiquitous saprotrophic fungus.</title>
        <authorList>
            <person name="Buettner E."/>
            <person name="Gebauer A.M."/>
            <person name="Hofrichter M."/>
            <person name="Liers C."/>
            <person name="Kellner H."/>
        </authorList>
    </citation>
    <scope>NUCLEOTIDE SEQUENCE [LARGE SCALE GENOMIC DNA]</scope>
    <source>
        <strain evidence="2 3">DSM 105466</strain>
    </source>
</reference>
<evidence type="ECO:0000313" key="2">
    <source>
        <dbReference type="EMBL" id="RFU25160.1"/>
    </source>
</evidence>
<dbReference type="Proteomes" id="UP000258309">
    <property type="component" value="Unassembled WGS sequence"/>
</dbReference>
<keyword evidence="3" id="KW-1185">Reference proteome</keyword>